<comment type="caution">
    <text evidence="2">The sequence shown here is derived from an EMBL/GenBank/DDBJ whole genome shotgun (WGS) entry which is preliminary data.</text>
</comment>
<name>A0A8T3VPH5_METOL</name>
<feature type="transmembrane region" description="Helical" evidence="1">
    <location>
        <begin position="53"/>
        <end position="73"/>
    </location>
</feature>
<gene>
    <name evidence="2" type="ORF">E7Z75_01835</name>
</gene>
<evidence type="ECO:0000313" key="2">
    <source>
        <dbReference type="EMBL" id="MBE6511880.1"/>
    </source>
</evidence>
<feature type="transmembrane region" description="Helical" evidence="1">
    <location>
        <begin position="20"/>
        <end position="38"/>
    </location>
</feature>
<keyword evidence="1" id="KW-0472">Membrane</keyword>
<evidence type="ECO:0008006" key="4">
    <source>
        <dbReference type="Google" id="ProtNLM"/>
    </source>
</evidence>
<dbReference type="Proteomes" id="UP000732619">
    <property type="component" value="Unassembled WGS sequence"/>
</dbReference>
<dbReference type="PANTHER" id="PTHR37305:SF1">
    <property type="entry name" value="MEMBRANE PROTEIN"/>
    <property type="match status" value="1"/>
</dbReference>
<dbReference type="GO" id="GO:0140359">
    <property type="term" value="F:ABC-type transporter activity"/>
    <property type="evidence" value="ECO:0007669"/>
    <property type="project" value="InterPro"/>
</dbReference>
<keyword evidence="1" id="KW-1133">Transmembrane helix</keyword>
<evidence type="ECO:0000313" key="3">
    <source>
        <dbReference type="Proteomes" id="UP000732619"/>
    </source>
</evidence>
<reference evidence="2" key="1">
    <citation type="submission" date="2019-04" db="EMBL/GenBank/DDBJ databases">
        <title>Evolution of Biomass-Degrading Anaerobic Consortia Revealed by Metagenomics.</title>
        <authorList>
            <person name="Peng X."/>
        </authorList>
    </citation>
    <scope>NUCLEOTIDE SEQUENCE</scope>
    <source>
        <strain evidence="2">SIG14</strain>
    </source>
</reference>
<feature type="transmembrane region" description="Helical" evidence="1">
    <location>
        <begin position="137"/>
        <end position="159"/>
    </location>
</feature>
<evidence type="ECO:0000256" key="1">
    <source>
        <dbReference type="SAM" id="Phobius"/>
    </source>
</evidence>
<organism evidence="2 3">
    <name type="scientific">Methanobrevibacter olleyae</name>
    <dbReference type="NCBI Taxonomy" id="294671"/>
    <lineage>
        <taxon>Archaea</taxon>
        <taxon>Methanobacteriati</taxon>
        <taxon>Methanobacteriota</taxon>
        <taxon>Methanomada group</taxon>
        <taxon>Methanobacteria</taxon>
        <taxon>Methanobacteriales</taxon>
        <taxon>Methanobacteriaceae</taxon>
        <taxon>Methanobrevibacter</taxon>
    </lineage>
</organism>
<dbReference type="PANTHER" id="PTHR37305">
    <property type="entry name" value="INTEGRAL MEMBRANE PROTEIN-RELATED"/>
    <property type="match status" value="1"/>
</dbReference>
<feature type="transmembrane region" description="Helical" evidence="1">
    <location>
        <begin position="166"/>
        <end position="187"/>
    </location>
</feature>
<accession>A0A8T3VPH5</accession>
<dbReference type="AlphaFoldDB" id="A0A8T3VPH5"/>
<keyword evidence="1" id="KW-0812">Transmembrane</keyword>
<dbReference type="GO" id="GO:0005886">
    <property type="term" value="C:plasma membrane"/>
    <property type="evidence" value="ECO:0007669"/>
    <property type="project" value="UniProtKB-SubCell"/>
</dbReference>
<sequence length="246" mass="28343">MKMTNRILKAELYKIFHEKWLYLACFFMIIFSIGFILMQKTAMSYTVGINRVVFLPMVMYGIVISVLISVFVSEEFDDGFIKNKIIANNNRREIYLTGLLSNLIASLIAYIITALFTLIVSYFIFSINISIWDYVSYFIFGIFIMLVFVGIFYLISIAVGKKSKAIIINMGLAFIMLIAALIVNGMLMVDNNLFIEFIYNLNPYGQTAQLTSMKSLDMRESIKIDAFLFIIFTVLGIRYFNKKDIN</sequence>
<dbReference type="EMBL" id="SUTG01000004">
    <property type="protein sequence ID" value="MBE6511880.1"/>
    <property type="molecule type" value="Genomic_DNA"/>
</dbReference>
<protein>
    <recommendedName>
        <fullName evidence="4">ABC-2 type transport system permease protein</fullName>
    </recommendedName>
</protein>
<feature type="transmembrane region" description="Helical" evidence="1">
    <location>
        <begin position="222"/>
        <end position="240"/>
    </location>
</feature>
<feature type="transmembrane region" description="Helical" evidence="1">
    <location>
        <begin position="94"/>
        <end position="125"/>
    </location>
</feature>
<proteinExistence type="predicted"/>